<organism evidence="1 2">
    <name type="scientific">Fusarium phyllophilum</name>
    <dbReference type="NCBI Taxonomy" id="47803"/>
    <lineage>
        <taxon>Eukaryota</taxon>
        <taxon>Fungi</taxon>
        <taxon>Dikarya</taxon>
        <taxon>Ascomycota</taxon>
        <taxon>Pezizomycotina</taxon>
        <taxon>Sordariomycetes</taxon>
        <taxon>Hypocreomycetidae</taxon>
        <taxon>Hypocreales</taxon>
        <taxon>Nectriaceae</taxon>
        <taxon>Fusarium</taxon>
        <taxon>Fusarium fujikuroi species complex</taxon>
    </lineage>
</organism>
<dbReference type="Proteomes" id="UP000582016">
    <property type="component" value="Unassembled WGS sequence"/>
</dbReference>
<dbReference type="AlphaFoldDB" id="A0A8H5NJJ6"/>
<sequence length="190" mass="22572">MSAIYGDPIPPPYPNVPSPEYVNEMFRYFYLRNGKGGWKPSLTDFRANNTDYEVELHDNDERLRILLPDACYMSMELEKLRKIRKRLQDAVVEGELSRYWEIDVERNYQIDRGLIEAKFRNEYQRRLEKDEEFRRMEATKTISMVSAELNLRVNRSLFHCRLDETDGTPEPTMRNLNKSIGFSISYILSI</sequence>
<dbReference type="OrthoDB" id="5101966at2759"/>
<accession>A0A8H5NJJ6</accession>
<keyword evidence="2" id="KW-1185">Reference proteome</keyword>
<dbReference type="EMBL" id="JAAOAQ010000078">
    <property type="protein sequence ID" value="KAF5568777.1"/>
    <property type="molecule type" value="Genomic_DNA"/>
</dbReference>
<gene>
    <name evidence="1" type="ORF">FPHYL_2583</name>
</gene>
<evidence type="ECO:0000313" key="1">
    <source>
        <dbReference type="EMBL" id="KAF5568777.1"/>
    </source>
</evidence>
<proteinExistence type="predicted"/>
<protein>
    <submittedName>
        <fullName evidence="1">Uncharacterized protein</fullName>
    </submittedName>
</protein>
<name>A0A8H5NJJ6_9HYPO</name>
<reference evidence="1 2" key="1">
    <citation type="submission" date="2020-05" db="EMBL/GenBank/DDBJ databases">
        <title>Identification and distribution of gene clusters putatively required for synthesis of sphingolipid metabolism inhibitors in phylogenetically diverse species of the filamentous fungus Fusarium.</title>
        <authorList>
            <person name="Kim H.-S."/>
            <person name="Busman M."/>
            <person name="Brown D.W."/>
            <person name="Divon H."/>
            <person name="Uhlig S."/>
            <person name="Proctor R.H."/>
        </authorList>
    </citation>
    <scope>NUCLEOTIDE SEQUENCE [LARGE SCALE GENOMIC DNA]</scope>
    <source>
        <strain evidence="1 2">NRRL 13617</strain>
    </source>
</reference>
<evidence type="ECO:0000313" key="2">
    <source>
        <dbReference type="Proteomes" id="UP000582016"/>
    </source>
</evidence>
<comment type="caution">
    <text evidence="1">The sequence shown here is derived from an EMBL/GenBank/DDBJ whole genome shotgun (WGS) entry which is preliminary data.</text>
</comment>